<dbReference type="Proteomes" id="UP000234681">
    <property type="component" value="Chromosome 6"/>
</dbReference>
<reference evidence="2" key="1">
    <citation type="submission" date="2005-09" db="EMBL/GenBank/DDBJ databases">
        <authorList>
            <person name="Mural R.J."/>
            <person name="Li P.W."/>
            <person name="Adams M.D."/>
            <person name="Amanatides P.G."/>
            <person name="Baden-Tillson H."/>
            <person name="Barnstead M."/>
            <person name="Chin S.H."/>
            <person name="Dew I."/>
            <person name="Evans C.A."/>
            <person name="Ferriera S."/>
            <person name="Flanigan M."/>
            <person name="Fosler C."/>
            <person name="Glodek A."/>
            <person name="Gu Z."/>
            <person name="Holt R.A."/>
            <person name="Jennings D."/>
            <person name="Kraft C.L."/>
            <person name="Lu F."/>
            <person name="Nguyen T."/>
            <person name="Nusskern D.R."/>
            <person name="Pfannkoch C.M."/>
            <person name="Sitter C."/>
            <person name="Sutton G.G."/>
            <person name="Venter J.C."/>
            <person name="Wang Z."/>
            <person name="Woodage T."/>
            <person name="Zheng X.H."/>
            <person name="Zhong F."/>
        </authorList>
    </citation>
    <scope>NUCLEOTIDE SEQUENCE [LARGE SCALE GENOMIC DNA]</scope>
    <source>
        <strain>BN</strain>
        <strain evidence="2">Sprague-Dawley</strain>
    </source>
</reference>
<dbReference type="AlphaFoldDB" id="A6JE22"/>
<evidence type="ECO:0000313" key="1">
    <source>
        <dbReference type="EMBL" id="EDL81566.1"/>
    </source>
</evidence>
<protein>
    <submittedName>
        <fullName evidence="1">Acylphosphatase 1, erythrocyte (Common) type (Predicted), isoform CRA_b</fullName>
    </submittedName>
</protein>
<gene>
    <name evidence="1" type="primary">Acyp1_predicted</name>
    <name evidence="1" type="ORF">rCG_20688</name>
</gene>
<proteinExistence type="predicted"/>
<dbReference type="EMBL" id="CH473982">
    <property type="protein sequence ID" value="EDL81566.1"/>
    <property type="molecule type" value="Genomic_DNA"/>
</dbReference>
<name>A6JE22_RAT</name>
<evidence type="ECO:0000313" key="2">
    <source>
        <dbReference type="Proteomes" id="UP000234681"/>
    </source>
</evidence>
<accession>A6JE22</accession>
<organism evidence="1 2">
    <name type="scientific">Rattus norvegicus</name>
    <name type="common">Rat</name>
    <dbReference type="NCBI Taxonomy" id="10116"/>
    <lineage>
        <taxon>Eukaryota</taxon>
        <taxon>Metazoa</taxon>
        <taxon>Chordata</taxon>
        <taxon>Craniata</taxon>
        <taxon>Vertebrata</taxon>
        <taxon>Euteleostomi</taxon>
        <taxon>Mammalia</taxon>
        <taxon>Eutheria</taxon>
        <taxon>Euarchontoglires</taxon>
        <taxon>Glires</taxon>
        <taxon>Rodentia</taxon>
        <taxon>Myomorpha</taxon>
        <taxon>Muroidea</taxon>
        <taxon>Muridae</taxon>
        <taxon>Murinae</taxon>
        <taxon>Rattus</taxon>
    </lineage>
</organism>
<sequence>MWKSEDHLREPVLSFYHVDSRDRTQVIWLGGKNHLVGSL</sequence>